<evidence type="ECO:0000256" key="2">
    <source>
        <dbReference type="PROSITE-ProRule" id="PRU00284"/>
    </source>
</evidence>
<keyword evidence="3" id="KW-0472">Membrane</keyword>
<accession>F4LNS8</accession>
<feature type="transmembrane region" description="Helical" evidence="3">
    <location>
        <begin position="21"/>
        <end position="42"/>
    </location>
</feature>
<keyword evidence="6" id="KW-1185">Reference proteome</keyword>
<organism evidence="5 6">
    <name type="scientific">Treponema brennaborense (strain DSM 12168 / CIP 105900 / DD5/3)</name>
    <dbReference type="NCBI Taxonomy" id="906968"/>
    <lineage>
        <taxon>Bacteria</taxon>
        <taxon>Pseudomonadati</taxon>
        <taxon>Spirochaetota</taxon>
        <taxon>Spirochaetia</taxon>
        <taxon>Spirochaetales</taxon>
        <taxon>Treponemataceae</taxon>
        <taxon>Treponema</taxon>
    </lineage>
</organism>
<evidence type="ECO:0000259" key="4">
    <source>
        <dbReference type="PROSITE" id="PS50111"/>
    </source>
</evidence>
<dbReference type="OrthoDB" id="354666at2"/>
<keyword evidence="1 2" id="KW-0807">Transducer</keyword>
<dbReference type="Pfam" id="PF00015">
    <property type="entry name" value="MCPsignal"/>
    <property type="match status" value="1"/>
</dbReference>
<dbReference type="EMBL" id="CP002696">
    <property type="protein sequence ID" value="AEE16913.1"/>
    <property type="molecule type" value="Genomic_DNA"/>
</dbReference>
<keyword evidence="3" id="KW-1133">Transmembrane helix</keyword>
<feature type="transmembrane region" description="Helical" evidence="3">
    <location>
        <begin position="143"/>
        <end position="163"/>
    </location>
</feature>
<dbReference type="Proteomes" id="UP000006546">
    <property type="component" value="Chromosome"/>
</dbReference>
<dbReference type="GO" id="GO:0007165">
    <property type="term" value="P:signal transduction"/>
    <property type="evidence" value="ECO:0007669"/>
    <property type="project" value="UniProtKB-KW"/>
</dbReference>
<feature type="domain" description="Methyl-accepting transducer" evidence="4">
    <location>
        <begin position="315"/>
        <end position="551"/>
    </location>
</feature>
<dbReference type="SMART" id="SM00283">
    <property type="entry name" value="MA"/>
    <property type="match status" value="1"/>
</dbReference>
<dbReference type="GO" id="GO:0016020">
    <property type="term" value="C:membrane"/>
    <property type="evidence" value="ECO:0007669"/>
    <property type="project" value="InterPro"/>
</dbReference>
<dbReference type="RefSeq" id="WP_013758618.1">
    <property type="nucleotide sequence ID" value="NC_015500.1"/>
</dbReference>
<gene>
    <name evidence="5" type="ordered locus">Trebr_1489</name>
</gene>
<proteinExistence type="predicted"/>
<reference evidence="6" key="1">
    <citation type="submission" date="2011-04" db="EMBL/GenBank/DDBJ databases">
        <title>The complete genome of Treponema brennaborense DSM 12168.</title>
        <authorList>
            <person name="Lucas S."/>
            <person name="Han J."/>
            <person name="Lapidus A."/>
            <person name="Bruce D."/>
            <person name="Goodwin L."/>
            <person name="Pitluck S."/>
            <person name="Peters L."/>
            <person name="Kyrpides N."/>
            <person name="Mavromatis K."/>
            <person name="Ivanova N."/>
            <person name="Mikhailova N."/>
            <person name="Pagani I."/>
            <person name="Teshima H."/>
            <person name="Detter J.C."/>
            <person name="Tapia R."/>
            <person name="Han C."/>
            <person name="Land M."/>
            <person name="Hauser L."/>
            <person name="Markowitz V."/>
            <person name="Cheng J.-F."/>
            <person name="Hugenholtz P."/>
            <person name="Woyke T."/>
            <person name="Wu D."/>
            <person name="Gronow S."/>
            <person name="Wellnitz S."/>
            <person name="Brambilla E."/>
            <person name="Klenk H.-P."/>
            <person name="Eisen J.A."/>
        </authorList>
    </citation>
    <scope>NUCLEOTIDE SEQUENCE [LARGE SCALE GENOMIC DNA]</scope>
    <source>
        <strain evidence="6">DSM 12168 / CIP 105900 / DD5/3</strain>
    </source>
</reference>
<feature type="transmembrane region" description="Helical" evidence="3">
    <location>
        <begin position="232"/>
        <end position="255"/>
    </location>
</feature>
<keyword evidence="3" id="KW-0812">Transmembrane</keyword>
<dbReference type="HOGENOM" id="CLU_462259_0_0_12"/>
<feature type="transmembrane region" description="Helical" evidence="3">
    <location>
        <begin position="113"/>
        <end position="137"/>
    </location>
</feature>
<dbReference type="Gene3D" id="1.10.287.950">
    <property type="entry name" value="Methyl-accepting chemotaxis protein"/>
    <property type="match status" value="1"/>
</dbReference>
<dbReference type="AlphaFoldDB" id="F4LNS8"/>
<dbReference type="eggNOG" id="COG0840">
    <property type="taxonomic scope" value="Bacteria"/>
</dbReference>
<sequence>MIFSKKAAGLGGAKRSNFEKEVLAAGMLPNLLTGLTTVLYMMVTIQLPKDRIPMVVLLGICICLVLQFLVAPFTNKLITKRLSDDLEWFGNYESTERERTTLMRQVMEIPEKVGVQVFCVFYAGVICWVILCCTFAGALQDVAVMALCSGFFGAYAGFVFAIVQTQKICSGYAAKIVGQGVSEVEIKQKHSFGTPSAKLVVFHIFGPIILVNIFFMSISWRSFVISSSFQIALLRVCIIFVMNLVFYCTLSAMLFKRMMESINFTNTILQDMNRNNLHNISHSRTDLSNEFMYNIHLINTISDILQKILKASTDISAQVIEASNELSVISKQTAATSLEQSSGIKELLSAMEESDKLAQNIFSKIGEVSLVARRTTEVIYDGFNILQQNMQKLSEINQANEVTLEGIKTLSGKISGISDIVGIINSIADQTNIIAFNAELEAASAGKSGKNFHQVSNEIRRLTNNTIQSTNEIRNKIIEIQHSSEKLLTLSLNGSKKVAAGNEIVKELYGNFTGLKESSQKANASSEEIKFIIEQQTAAFEQIVVTLRQLSAAVETFSVSTHTINTSAEHLCNISEKLQNLQPKEDIQGA</sequence>
<feature type="transmembrane region" description="Helical" evidence="3">
    <location>
        <begin position="54"/>
        <end position="73"/>
    </location>
</feature>
<dbReference type="InterPro" id="IPR004089">
    <property type="entry name" value="MCPsignal_dom"/>
</dbReference>
<dbReference type="KEGG" id="tbe:Trebr_1489"/>
<protein>
    <submittedName>
        <fullName evidence="5">Methyl-accepting chemotaxis sensory transducer</fullName>
    </submittedName>
</protein>
<dbReference type="PROSITE" id="PS50111">
    <property type="entry name" value="CHEMOTAXIS_TRANSDUC_2"/>
    <property type="match status" value="1"/>
</dbReference>
<evidence type="ECO:0000313" key="6">
    <source>
        <dbReference type="Proteomes" id="UP000006546"/>
    </source>
</evidence>
<evidence type="ECO:0000256" key="3">
    <source>
        <dbReference type="SAM" id="Phobius"/>
    </source>
</evidence>
<dbReference type="SUPFAM" id="SSF58104">
    <property type="entry name" value="Methyl-accepting chemotaxis protein (MCP) signaling domain"/>
    <property type="match status" value="1"/>
</dbReference>
<evidence type="ECO:0000256" key="1">
    <source>
        <dbReference type="ARBA" id="ARBA00023224"/>
    </source>
</evidence>
<name>F4LNS8_TREBD</name>
<dbReference type="PANTHER" id="PTHR32089:SF112">
    <property type="entry name" value="LYSOZYME-LIKE PROTEIN-RELATED"/>
    <property type="match status" value="1"/>
</dbReference>
<dbReference type="PANTHER" id="PTHR32089">
    <property type="entry name" value="METHYL-ACCEPTING CHEMOTAXIS PROTEIN MCPB"/>
    <property type="match status" value="1"/>
</dbReference>
<evidence type="ECO:0000313" key="5">
    <source>
        <dbReference type="EMBL" id="AEE16913.1"/>
    </source>
</evidence>
<feature type="transmembrane region" description="Helical" evidence="3">
    <location>
        <begin position="199"/>
        <end position="220"/>
    </location>
</feature>
<dbReference type="STRING" id="906968.Trebr_1489"/>